<dbReference type="GO" id="GO:0030638">
    <property type="term" value="P:polyketide metabolic process"/>
    <property type="evidence" value="ECO:0007669"/>
    <property type="project" value="InterPro"/>
</dbReference>
<dbReference type="RefSeq" id="WP_207859627.1">
    <property type="nucleotide sequence ID" value="NZ_JAFREP010000013.1"/>
</dbReference>
<dbReference type="SUPFAM" id="SSF54427">
    <property type="entry name" value="NTF2-like"/>
    <property type="match status" value="1"/>
</dbReference>
<dbReference type="EMBL" id="JAFREP010000013">
    <property type="protein sequence ID" value="MBO1319722.1"/>
    <property type="molecule type" value="Genomic_DNA"/>
</dbReference>
<sequence length="138" mass="15425">MAYAPLVHQWFDKVWCLPPCDASINELMTEDAQLNGIRTTPVSREEFRAIRNHLLDQFPDIKITVTHTLEQGDTVAFHATVTGSHRKSGAPFQFGGTGLVRFADNHIVESRETWDMLGLLAQIGEVNQEAIPEVLGIQ</sequence>
<dbReference type="InterPro" id="IPR009959">
    <property type="entry name" value="Cyclase_SnoaL-like"/>
</dbReference>
<reference evidence="1" key="1">
    <citation type="submission" date="2021-03" db="EMBL/GenBank/DDBJ databases">
        <authorList>
            <person name="Wang G."/>
        </authorList>
    </citation>
    <scope>NUCLEOTIDE SEQUENCE</scope>
    <source>
        <strain evidence="1">KCTC 12899</strain>
    </source>
</reference>
<dbReference type="PANTHER" id="PTHR38436">
    <property type="entry name" value="POLYKETIDE CYCLASE SNOAL-LIKE DOMAIN"/>
    <property type="match status" value="1"/>
</dbReference>
<evidence type="ECO:0000313" key="2">
    <source>
        <dbReference type="Proteomes" id="UP000664417"/>
    </source>
</evidence>
<dbReference type="Pfam" id="PF07366">
    <property type="entry name" value="SnoaL"/>
    <property type="match status" value="1"/>
</dbReference>
<name>A0A8J7Q8L8_9BACT</name>
<dbReference type="InterPro" id="IPR032710">
    <property type="entry name" value="NTF2-like_dom_sf"/>
</dbReference>
<accession>A0A8J7Q8L8</accession>
<comment type="caution">
    <text evidence="1">The sequence shown here is derived from an EMBL/GenBank/DDBJ whole genome shotgun (WGS) entry which is preliminary data.</text>
</comment>
<dbReference type="Gene3D" id="3.10.450.50">
    <property type="match status" value="1"/>
</dbReference>
<keyword evidence="2" id="KW-1185">Reference proteome</keyword>
<dbReference type="PANTHER" id="PTHR38436:SF1">
    <property type="entry name" value="ESTER CYCLASE"/>
    <property type="match status" value="1"/>
</dbReference>
<evidence type="ECO:0000313" key="1">
    <source>
        <dbReference type="EMBL" id="MBO1319722.1"/>
    </source>
</evidence>
<dbReference type="AlphaFoldDB" id="A0A8J7Q8L8"/>
<gene>
    <name evidence="1" type="ORF">J3U88_14700</name>
</gene>
<protein>
    <submittedName>
        <fullName evidence="1">Ester cyclase</fullName>
    </submittedName>
</protein>
<organism evidence="1 2">
    <name type="scientific">Acanthopleuribacter pedis</name>
    <dbReference type="NCBI Taxonomy" id="442870"/>
    <lineage>
        <taxon>Bacteria</taxon>
        <taxon>Pseudomonadati</taxon>
        <taxon>Acidobacteriota</taxon>
        <taxon>Holophagae</taxon>
        <taxon>Acanthopleuribacterales</taxon>
        <taxon>Acanthopleuribacteraceae</taxon>
        <taxon>Acanthopleuribacter</taxon>
    </lineage>
</organism>
<proteinExistence type="predicted"/>
<dbReference type="Proteomes" id="UP000664417">
    <property type="component" value="Unassembled WGS sequence"/>
</dbReference>